<comment type="caution">
    <text evidence="1">The sequence shown here is derived from an EMBL/GenBank/DDBJ whole genome shotgun (WGS) entry which is preliminary data.</text>
</comment>
<proteinExistence type="predicted"/>
<accession>A0ACA9MKY9</accession>
<protein>
    <submittedName>
        <fullName evidence="1">10213_t:CDS:1</fullName>
    </submittedName>
</protein>
<keyword evidence="2" id="KW-1185">Reference proteome</keyword>
<organism evidence="1 2">
    <name type="scientific">Dentiscutata heterogama</name>
    <dbReference type="NCBI Taxonomy" id="1316150"/>
    <lineage>
        <taxon>Eukaryota</taxon>
        <taxon>Fungi</taxon>
        <taxon>Fungi incertae sedis</taxon>
        <taxon>Mucoromycota</taxon>
        <taxon>Glomeromycotina</taxon>
        <taxon>Glomeromycetes</taxon>
        <taxon>Diversisporales</taxon>
        <taxon>Gigasporaceae</taxon>
        <taxon>Dentiscutata</taxon>
    </lineage>
</organism>
<dbReference type="Proteomes" id="UP000789702">
    <property type="component" value="Unassembled WGS sequence"/>
</dbReference>
<feature type="non-terminal residue" evidence="1">
    <location>
        <position position="1"/>
    </location>
</feature>
<reference evidence="1" key="1">
    <citation type="submission" date="2021-06" db="EMBL/GenBank/DDBJ databases">
        <authorList>
            <person name="Kallberg Y."/>
            <person name="Tangrot J."/>
            <person name="Rosling A."/>
        </authorList>
    </citation>
    <scope>NUCLEOTIDE SEQUENCE</scope>
    <source>
        <strain evidence="1">IL203A</strain>
    </source>
</reference>
<gene>
    <name evidence="1" type="ORF">DHETER_LOCUS7019</name>
</gene>
<evidence type="ECO:0000313" key="2">
    <source>
        <dbReference type="Proteomes" id="UP000789702"/>
    </source>
</evidence>
<dbReference type="EMBL" id="CAJVPU010009472">
    <property type="protein sequence ID" value="CAG8595177.1"/>
    <property type="molecule type" value="Genomic_DNA"/>
</dbReference>
<evidence type="ECO:0000313" key="1">
    <source>
        <dbReference type="EMBL" id="CAG8595177.1"/>
    </source>
</evidence>
<name>A0ACA9MKY9_9GLOM</name>
<sequence>YLFDYNEGQLDELILEKLKLWPTDKQIIQTIHHSYHLACELSESLGMIQPADLSINRNNLLTVSLYEDEVSTSYIYNDTNLADIQEIDDISSAISSASKEVDQFSNDLYDDDSSSNNIFQNGQRQLKIINQPLESGSLSILNNGDSENTLNFEFLLNQRKLHDAYCSKLLERKVKLKAPSTIKVNTISSVLPNKASHLTAYFTKNKNPEQRFIKQREKHWKENQRNMLMTLAQLHSEEIEKSKKKKTSNKKKVQSNLISIPNIQNANISDNFPLLKGDYVFVLYGETVCIGKVIALYFENYNNHCYTDEPVTNLNDISYISLQIYLPIHLNLFSDILKEGCSLLTHHLASNIIYHINKLGVLIDGNVLKLLENEKKYFDYFNREDVVQKIIF</sequence>